<dbReference type="Gene3D" id="2.30.30.30">
    <property type="match status" value="1"/>
</dbReference>
<keyword evidence="3 7" id="KW-0694">RNA-binding</keyword>
<feature type="domain" description="Small ribosomal subunit protein eS4 N-terminal" evidence="10">
    <location>
        <begin position="3"/>
        <end position="34"/>
    </location>
</feature>
<evidence type="ECO:0000313" key="11">
    <source>
        <dbReference type="EMBL" id="MUN28548.1"/>
    </source>
</evidence>
<dbReference type="GO" id="GO:0006412">
    <property type="term" value="P:translation"/>
    <property type="evidence" value="ECO:0007669"/>
    <property type="project" value="UniProtKB-UniRule"/>
</dbReference>
<comment type="caution">
    <text evidence="11">The sequence shown here is derived from an EMBL/GenBank/DDBJ whole genome shotgun (WGS) entry which is preliminary data.</text>
</comment>
<evidence type="ECO:0000259" key="10">
    <source>
        <dbReference type="Pfam" id="PF08071"/>
    </source>
</evidence>
<dbReference type="Pfam" id="PF00900">
    <property type="entry name" value="Ribosomal_S4e"/>
    <property type="match status" value="1"/>
</dbReference>
<keyword evidence="2" id="KW-0699">rRNA-binding</keyword>
<dbReference type="SUPFAM" id="SSF55174">
    <property type="entry name" value="Alpha-L RNA-binding motif"/>
    <property type="match status" value="1"/>
</dbReference>
<evidence type="ECO:0000256" key="3">
    <source>
        <dbReference type="ARBA" id="ARBA00022884"/>
    </source>
</evidence>
<dbReference type="PANTHER" id="PTHR11581:SF0">
    <property type="entry name" value="SMALL RIBOSOMAL SUBUNIT PROTEIN ES4"/>
    <property type="match status" value="1"/>
</dbReference>
<accession>A0A6A9QLH3</accession>
<sequence length="239" mass="26763">MVHFTRFEAPGFLAVNKKEYKWVVRPSPGPHRARFSVPLAVVLRDQLKVATSIKEVKAIVSQGKVLVDGRIRKDYRYPIGVMDVIAIPSASLYFRAMPHPTDYITLVKITSEDATYKLVKVANKTTLTGKRTQLNLDDGRNILVNEEKAKSIHTRDTLKIELPSQNIIGHLEMKEGAYGIITGGKNVGAHGKISSIKKAQYKVDAYSLVTVENQAGYKYETNLKNVMVIGEEKPEIRLE</sequence>
<dbReference type="HAMAP" id="MF_00485">
    <property type="entry name" value="Ribosomal_eS4"/>
    <property type="match status" value="1"/>
</dbReference>
<dbReference type="Pfam" id="PF01479">
    <property type="entry name" value="S4"/>
    <property type="match status" value="1"/>
</dbReference>
<evidence type="ECO:0000256" key="5">
    <source>
        <dbReference type="ARBA" id="ARBA00023274"/>
    </source>
</evidence>
<dbReference type="GO" id="GO:0003735">
    <property type="term" value="F:structural constituent of ribosome"/>
    <property type="evidence" value="ECO:0007669"/>
    <property type="project" value="InterPro"/>
</dbReference>
<protein>
    <recommendedName>
        <fullName evidence="6 7">Small ribosomal subunit protein eS4</fullName>
    </recommendedName>
</protein>
<name>A0A6A9QLH3_SULME</name>
<dbReference type="Proteomes" id="UP000470772">
    <property type="component" value="Unassembled WGS sequence"/>
</dbReference>
<evidence type="ECO:0000256" key="6">
    <source>
        <dbReference type="ARBA" id="ARBA00035272"/>
    </source>
</evidence>
<dbReference type="CDD" id="cd06087">
    <property type="entry name" value="KOW_RPS4"/>
    <property type="match status" value="1"/>
</dbReference>
<reference evidence="11 12" key="1">
    <citation type="submission" date="2019-10" db="EMBL/GenBank/DDBJ databases">
        <title>Sequencing and Assembly of Multiple Reported Metal-Biooxidizing Members of the Extremely Thermoacidophilic Archaeal Family Sulfolobaceae.</title>
        <authorList>
            <person name="Counts J.A."/>
            <person name="Kelly R.M."/>
        </authorList>
    </citation>
    <scope>NUCLEOTIDE SEQUENCE [LARGE SCALE GENOMIC DNA]</scope>
    <source>
        <strain evidence="11 12">DSM 6482</strain>
    </source>
</reference>
<dbReference type="PIRSF" id="PIRSF002116">
    <property type="entry name" value="Ribosomal_S4"/>
    <property type="match status" value="1"/>
</dbReference>
<evidence type="ECO:0000259" key="8">
    <source>
        <dbReference type="Pfam" id="PF00900"/>
    </source>
</evidence>
<dbReference type="InterPro" id="IPR041982">
    <property type="entry name" value="Ribosomal_eS4_KOW"/>
</dbReference>
<dbReference type="OrthoDB" id="372073at2157"/>
<dbReference type="FunFam" id="3.10.290.10:FF:000002">
    <property type="entry name" value="40S ribosomal protein S4"/>
    <property type="match status" value="1"/>
</dbReference>
<dbReference type="RefSeq" id="WP_054838634.1">
    <property type="nucleotide sequence ID" value="NZ_BBBY01000014.1"/>
</dbReference>
<dbReference type="PROSITE" id="PS50889">
    <property type="entry name" value="S4"/>
    <property type="match status" value="1"/>
</dbReference>
<dbReference type="PANTHER" id="PTHR11581">
    <property type="entry name" value="30S/40S RIBOSOMAL PROTEIN S4"/>
    <property type="match status" value="1"/>
</dbReference>
<dbReference type="InterPro" id="IPR000876">
    <property type="entry name" value="Ribosomal_eS4"/>
</dbReference>
<dbReference type="CDD" id="cd00165">
    <property type="entry name" value="S4"/>
    <property type="match status" value="1"/>
</dbReference>
<evidence type="ECO:0000256" key="2">
    <source>
        <dbReference type="ARBA" id="ARBA00022730"/>
    </source>
</evidence>
<keyword evidence="4 7" id="KW-0689">Ribosomal protein</keyword>
<dbReference type="GO" id="GO:0022627">
    <property type="term" value="C:cytosolic small ribosomal subunit"/>
    <property type="evidence" value="ECO:0007669"/>
    <property type="project" value="TreeGrafter"/>
</dbReference>
<dbReference type="InterPro" id="IPR013843">
    <property type="entry name" value="Ribosomal_eS4_N"/>
</dbReference>
<gene>
    <name evidence="7" type="primary">rps4e</name>
    <name evidence="11" type="ORF">GC250_03585</name>
</gene>
<dbReference type="Gene3D" id="3.10.290.10">
    <property type="entry name" value="RNA-binding S4 domain"/>
    <property type="match status" value="1"/>
</dbReference>
<dbReference type="AlphaFoldDB" id="A0A6A9QLH3"/>
<keyword evidence="12" id="KW-1185">Reference proteome</keyword>
<dbReference type="InterPro" id="IPR013845">
    <property type="entry name" value="Ribosomal_eS4_central_region"/>
</dbReference>
<evidence type="ECO:0000259" key="9">
    <source>
        <dbReference type="Pfam" id="PF01479"/>
    </source>
</evidence>
<evidence type="ECO:0000256" key="1">
    <source>
        <dbReference type="ARBA" id="ARBA00007500"/>
    </source>
</evidence>
<dbReference type="NCBIfam" id="NF003312">
    <property type="entry name" value="PRK04313.1"/>
    <property type="match status" value="1"/>
</dbReference>
<keyword evidence="5 7" id="KW-0687">Ribonucleoprotein</keyword>
<evidence type="ECO:0000256" key="7">
    <source>
        <dbReference type="HAMAP-Rule" id="MF_00485"/>
    </source>
</evidence>
<proteinExistence type="inferred from homology"/>
<comment type="similarity">
    <text evidence="1 7">Belongs to the eukaryotic ribosomal protein eS4 family.</text>
</comment>
<evidence type="ECO:0000313" key="12">
    <source>
        <dbReference type="Proteomes" id="UP000470772"/>
    </source>
</evidence>
<dbReference type="InterPro" id="IPR014722">
    <property type="entry name" value="Rib_uL2_dom2"/>
</dbReference>
<feature type="domain" description="Small ribosomal subunit protein eS4 central region" evidence="8">
    <location>
        <begin position="92"/>
        <end position="167"/>
    </location>
</feature>
<dbReference type="InterPro" id="IPR036986">
    <property type="entry name" value="S4_RNA-bd_sf"/>
</dbReference>
<organism evidence="11 12">
    <name type="scientific">Sulfuracidifex metallicus DSM 6482 = JCM 9184</name>
    <dbReference type="NCBI Taxonomy" id="523847"/>
    <lineage>
        <taxon>Archaea</taxon>
        <taxon>Thermoproteota</taxon>
        <taxon>Thermoprotei</taxon>
        <taxon>Sulfolobales</taxon>
        <taxon>Sulfolobaceae</taxon>
        <taxon>Sulfuracidifex</taxon>
    </lineage>
</organism>
<dbReference type="Gene3D" id="2.40.50.740">
    <property type="match status" value="1"/>
</dbReference>
<dbReference type="Pfam" id="PF08071">
    <property type="entry name" value="RS4NT"/>
    <property type="match status" value="1"/>
</dbReference>
<dbReference type="InterPro" id="IPR002942">
    <property type="entry name" value="S4_RNA-bd"/>
</dbReference>
<dbReference type="EMBL" id="WGGD01000005">
    <property type="protein sequence ID" value="MUN28548.1"/>
    <property type="molecule type" value="Genomic_DNA"/>
</dbReference>
<evidence type="ECO:0000256" key="4">
    <source>
        <dbReference type="ARBA" id="ARBA00022980"/>
    </source>
</evidence>
<dbReference type="GO" id="GO:0019843">
    <property type="term" value="F:rRNA binding"/>
    <property type="evidence" value="ECO:0007669"/>
    <property type="project" value="UniProtKB-KW"/>
</dbReference>
<feature type="domain" description="RNA-binding S4" evidence="9">
    <location>
        <begin position="38"/>
        <end position="85"/>
    </location>
</feature>
<dbReference type="InterPro" id="IPR038237">
    <property type="entry name" value="Ribosomal_eS4_central_sf"/>
</dbReference>